<evidence type="ECO:0000256" key="5">
    <source>
        <dbReference type="SAM" id="SignalP"/>
    </source>
</evidence>
<feature type="region of interest" description="Disordered" evidence="4">
    <location>
        <begin position="56"/>
        <end position="85"/>
    </location>
</feature>
<evidence type="ECO:0000256" key="3">
    <source>
        <dbReference type="ARBA" id="ARBA00023136"/>
    </source>
</evidence>
<dbReference type="Proteomes" id="UP000199518">
    <property type="component" value="Unassembled WGS sequence"/>
</dbReference>
<feature type="signal peptide" evidence="5">
    <location>
        <begin position="1"/>
        <end position="21"/>
    </location>
</feature>
<keyword evidence="3" id="KW-0472">Membrane</keyword>
<reference evidence="7" key="1">
    <citation type="submission" date="2016-10" db="EMBL/GenBank/DDBJ databases">
        <authorList>
            <person name="Varghese N."/>
            <person name="Submissions S."/>
        </authorList>
    </citation>
    <scope>NUCLEOTIDE SEQUENCE [LARGE SCALE GENOMIC DNA]</scope>
    <source>
        <strain evidence="7">DSM 26348</strain>
    </source>
</reference>
<keyword evidence="7" id="KW-1185">Reference proteome</keyword>
<organism evidence="6 7">
    <name type="scientific">Planctomicrobium piriforme</name>
    <dbReference type="NCBI Taxonomy" id="1576369"/>
    <lineage>
        <taxon>Bacteria</taxon>
        <taxon>Pseudomonadati</taxon>
        <taxon>Planctomycetota</taxon>
        <taxon>Planctomycetia</taxon>
        <taxon>Planctomycetales</taxon>
        <taxon>Planctomycetaceae</taxon>
        <taxon>Planctomicrobium</taxon>
    </lineage>
</organism>
<dbReference type="STRING" id="1576369.SAMN05421753_11780"/>
<sequence>MRTHCLLLAALLSVSVGLSQAWGQSPAEPLFGTTSTPAEERARLISAPAPSVVDVAFQPPAPEPLSPTTSSTAAPMSQAGGAYQSAPGASIPAQYRTNTAALETALENYDDPGVGYVSYPDYAPIGYIPTDYQEAPGVSLYQPLSSPSMLAQNQGNLVLRGPVPGSFIVPGSTTAIRISGFVRIGQTFDFDAISTPDLFVTRAIAVPQFASQNTNFSARPTRLSLDTWTPTSFNDWMFHTFIQGDFLSGNPPAVGSSSNPRLRFAFVDFGYFRVGQDTTVFMDPSVFPRTADFQGPNGMVNSRQGLFRVTLPIGDRMRFAAAMEQPFSDITTLNEGVNVQDVPDFTSHLRYQADRYHFQASTILRAIGYRPDGEQVTRRGGWGVNLTSGFHPWAMLMHTNPIQDNDPDGLTRSRVLLQCALGQGIGRYIQDPSGIGLDGAVTANGGFETLPATSWTASYEHWYNRHWLSNFTFSSVDMGSTDALPATTFSSSKYLAASLWWVPVRNVSIGAEYLWGERQNLNGQQGRASRIQTVAQYNF</sequence>
<gene>
    <name evidence="6" type="ORF">SAMN05421753_11780</name>
</gene>
<feature type="chain" id="PRO_5011762019" evidence="5">
    <location>
        <begin position="22"/>
        <end position="539"/>
    </location>
</feature>
<name>A0A1I3PZ08_9PLAN</name>
<evidence type="ECO:0000313" key="6">
    <source>
        <dbReference type="EMBL" id="SFJ26660.1"/>
    </source>
</evidence>
<dbReference type="InterPro" id="IPR003684">
    <property type="entry name" value="Porin_alphabac"/>
</dbReference>
<accession>A0A1I3PZ08</accession>
<dbReference type="Pfam" id="PF02530">
    <property type="entry name" value="Porin_2"/>
    <property type="match status" value="1"/>
</dbReference>
<comment type="similarity">
    <text evidence="1">Belongs to the alphaproteobacteria porin family.</text>
</comment>
<dbReference type="AlphaFoldDB" id="A0A1I3PZ08"/>
<evidence type="ECO:0000313" key="7">
    <source>
        <dbReference type="Proteomes" id="UP000199518"/>
    </source>
</evidence>
<keyword evidence="5" id="KW-0732">Signal</keyword>
<dbReference type="GO" id="GO:0016020">
    <property type="term" value="C:membrane"/>
    <property type="evidence" value="ECO:0007669"/>
    <property type="project" value="InterPro"/>
</dbReference>
<protein>
    <submittedName>
        <fullName evidence="6">Porin subfamily protein</fullName>
    </submittedName>
</protein>
<dbReference type="RefSeq" id="WP_175517686.1">
    <property type="nucleotide sequence ID" value="NZ_FOQD01000017.1"/>
</dbReference>
<dbReference type="EMBL" id="FOQD01000017">
    <property type="protein sequence ID" value="SFJ26660.1"/>
    <property type="molecule type" value="Genomic_DNA"/>
</dbReference>
<dbReference type="SUPFAM" id="SSF56935">
    <property type="entry name" value="Porins"/>
    <property type="match status" value="1"/>
</dbReference>
<dbReference type="GO" id="GO:0015288">
    <property type="term" value="F:porin activity"/>
    <property type="evidence" value="ECO:0007669"/>
    <property type="project" value="InterPro"/>
</dbReference>
<evidence type="ECO:0000256" key="4">
    <source>
        <dbReference type="SAM" id="MobiDB-lite"/>
    </source>
</evidence>
<keyword evidence="2" id="KW-0813">Transport</keyword>
<feature type="compositionally biased region" description="Low complexity" evidence="4">
    <location>
        <begin position="66"/>
        <end position="75"/>
    </location>
</feature>
<proteinExistence type="inferred from homology"/>
<evidence type="ECO:0000256" key="1">
    <source>
        <dbReference type="ARBA" id="ARBA00009521"/>
    </source>
</evidence>
<evidence type="ECO:0000256" key="2">
    <source>
        <dbReference type="ARBA" id="ARBA00022448"/>
    </source>
</evidence>